<organism evidence="1 2">
    <name type="scientific">Cellulophaga algicola (strain DSM 14237 / IC166 / ACAM 630)</name>
    <dbReference type="NCBI Taxonomy" id="688270"/>
    <lineage>
        <taxon>Bacteria</taxon>
        <taxon>Pseudomonadati</taxon>
        <taxon>Bacteroidota</taxon>
        <taxon>Flavobacteriia</taxon>
        <taxon>Flavobacteriales</taxon>
        <taxon>Flavobacteriaceae</taxon>
        <taxon>Cellulophaga</taxon>
    </lineage>
</organism>
<name>E6XAY9_CELAD</name>
<reference evidence="1 2" key="1">
    <citation type="journal article" date="2010" name="Stand. Genomic Sci.">
        <title>Complete genome sequence of Cellulophaga algicola type strain (IC166).</title>
        <authorList>
            <person name="Abt B."/>
            <person name="Lu M."/>
            <person name="Misra M."/>
            <person name="Han C."/>
            <person name="Nolan M."/>
            <person name="Lucas S."/>
            <person name="Hammon N."/>
            <person name="Deshpande S."/>
            <person name="Cheng J.F."/>
            <person name="Tapia R."/>
            <person name="Goodwin L."/>
            <person name="Pitluck S."/>
            <person name="Liolios K."/>
            <person name="Pagani I."/>
            <person name="Ivanova N."/>
            <person name="Mavromatis K."/>
            <person name="Ovchinikova G."/>
            <person name="Pati A."/>
            <person name="Chen A."/>
            <person name="Palaniappan K."/>
            <person name="Land M."/>
            <person name="Hauser L."/>
            <person name="Chang Y.J."/>
            <person name="Jeffries C.D."/>
            <person name="Detter J.C."/>
            <person name="Brambilla E."/>
            <person name="Rohde M."/>
            <person name="Tindall B.J."/>
            <person name="Goker M."/>
            <person name="Woyke T."/>
            <person name="Bristow J."/>
            <person name="Eisen J.A."/>
            <person name="Markowitz V."/>
            <person name="Hugenholtz P."/>
            <person name="Kyrpides N.C."/>
            <person name="Klenk H.P."/>
            <person name="Lapidus A."/>
        </authorList>
    </citation>
    <scope>NUCLEOTIDE SEQUENCE [LARGE SCALE GENOMIC DNA]</scope>
    <source>
        <strain evidence="2">DSM 14237 / IC166 / ACAM 630</strain>
    </source>
</reference>
<protein>
    <submittedName>
        <fullName evidence="1">Uncharacterized protein</fullName>
    </submittedName>
</protein>
<dbReference type="AlphaFoldDB" id="E6XAY9"/>
<dbReference type="STRING" id="688270.Celal_0491"/>
<dbReference type="KEGG" id="cao:Celal_0491"/>
<gene>
    <name evidence="1" type="ordered locus">Celal_0491</name>
</gene>
<dbReference type="Proteomes" id="UP000008634">
    <property type="component" value="Chromosome"/>
</dbReference>
<dbReference type="EMBL" id="CP002453">
    <property type="protein sequence ID" value="ADV47830.1"/>
    <property type="molecule type" value="Genomic_DNA"/>
</dbReference>
<evidence type="ECO:0000313" key="2">
    <source>
        <dbReference type="Proteomes" id="UP000008634"/>
    </source>
</evidence>
<evidence type="ECO:0000313" key="1">
    <source>
        <dbReference type="EMBL" id="ADV47830.1"/>
    </source>
</evidence>
<accession>E6XAY9</accession>
<keyword evidence="2" id="KW-1185">Reference proteome</keyword>
<proteinExistence type="predicted"/>
<sequence>MLNAINSSNEIGISLKIKEIKNPMKFSLGFKYLKES</sequence>
<dbReference type="HOGENOM" id="CLU_3355238_0_0_10"/>